<proteinExistence type="predicted"/>
<dbReference type="AlphaFoldDB" id="D6X358"/>
<dbReference type="EMBL" id="KQ971372">
    <property type="protein sequence ID" value="EFA09798.1"/>
    <property type="molecule type" value="Genomic_DNA"/>
</dbReference>
<gene>
    <name evidence="1" type="primary">AUGUSTUS-3.0.2_11940</name>
    <name evidence="1" type="ORF">TcasGA2_TC011940</name>
</gene>
<name>D6X358_TRICA</name>
<evidence type="ECO:0000313" key="1">
    <source>
        <dbReference type="EMBL" id="EFA09798.1"/>
    </source>
</evidence>
<reference evidence="1 2" key="2">
    <citation type="journal article" date="2010" name="Nucleic Acids Res.">
        <title>BeetleBase in 2010: revisions to provide comprehensive genomic information for Tribolium castaneum.</title>
        <authorList>
            <person name="Kim H.S."/>
            <person name="Murphy T."/>
            <person name="Xia J."/>
            <person name="Caragea D."/>
            <person name="Park Y."/>
            <person name="Beeman R.W."/>
            <person name="Lorenzen M.D."/>
            <person name="Butcher S."/>
            <person name="Manak J.R."/>
            <person name="Brown S.J."/>
        </authorList>
    </citation>
    <scope>GENOME REANNOTATION</scope>
    <source>
        <strain evidence="1 2">Georgia GA2</strain>
    </source>
</reference>
<organism evidence="1 2">
    <name type="scientific">Tribolium castaneum</name>
    <name type="common">Red flour beetle</name>
    <dbReference type="NCBI Taxonomy" id="7070"/>
    <lineage>
        <taxon>Eukaryota</taxon>
        <taxon>Metazoa</taxon>
        <taxon>Ecdysozoa</taxon>
        <taxon>Arthropoda</taxon>
        <taxon>Hexapoda</taxon>
        <taxon>Insecta</taxon>
        <taxon>Pterygota</taxon>
        <taxon>Neoptera</taxon>
        <taxon>Endopterygota</taxon>
        <taxon>Coleoptera</taxon>
        <taxon>Polyphaga</taxon>
        <taxon>Cucujiformia</taxon>
        <taxon>Tenebrionidae</taxon>
        <taxon>Tenebrionidae incertae sedis</taxon>
        <taxon>Tribolium</taxon>
    </lineage>
</organism>
<accession>D6X358</accession>
<protein>
    <submittedName>
        <fullName evidence="1">Uncharacterized protein</fullName>
    </submittedName>
</protein>
<dbReference type="Proteomes" id="UP000007266">
    <property type="component" value="Linkage group 9"/>
</dbReference>
<evidence type="ECO:0000313" key="2">
    <source>
        <dbReference type="Proteomes" id="UP000007266"/>
    </source>
</evidence>
<reference evidence="1 2" key="1">
    <citation type="journal article" date="2008" name="Nature">
        <title>The genome of the model beetle and pest Tribolium castaneum.</title>
        <authorList>
            <consortium name="Tribolium Genome Sequencing Consortium"/>
            <person name="Richards S."/>
            <person name="Gibbs R.A."/>
            <person name="Weinstock G.M."/>
            <person name="Brown S.J."/>
            <person name="Denell R."/>
            <person name="Beeman R.W."/>
            <person name="Gibbs R."/>
            <person name="Beeman R.W."/>
            <person name="Brown S.J."/>
            <person name="Bucher G."/>
            <person name="Friedrich M."/>
            <person name="Grimmelikhuijzen C.J."/>
            <person name="Klingler M."/>
            <person name="Lorenzen M."/>
            <person name="Richards S."/>
            <person name="Roth S."/>
            <person name="Schroder R."/>
            <person name="Tautz D."/>
            <person name="Zdobnov E.M."/>
            <person name="Muzny D."/>
            <person name="Gibbs R.A."/>
            <person name="Weinstock G.M."/>
            <person name="Attaway T."/>
            <person name="Bell S."/>
            <person name="Buhay C.J."/>
            <person name="Chandrabose M.N."/>
            <person name="Chavez D."/>
            <person name="Clerk-Blankenburg K.P."/>
            <person name="Cree A."/>
            <person name="Dao M."/>
            <person name="Davis C."/>
            <person name="Chacko J."/>
            <person name="Dinh H."/>
            <person name="Dugan-Rocha S."/>
            <person name="Fowler G."/>
            <person name="Garner T.T."/>
            <person name="Garnes J."/>
            <person name="Gnirke A."/>
            <person name="Hawes A."/>
            <person name="Hernandez J."/>
            <person name="Hines S."/>
            <person name="Holder M."/>
            <person name="Hume J."/>
            <person name="Jhangiani S.N."/>
            <person name="Joshi V."/>
            <person name="Khan Z.M."/>
            <person name="Jackson L."/>
            <person name="Kovar C."/>
            <person name="Kowis A."/>
            <person name="Lee S."/>
            <person name="Lewis L.R."/>
            <person name="Margolis J."/>
            <person name="Morgan M."/>
            <person name="Nazareth L.V."/>
            <person name="Nguyen N."/>
            <person name="Okwuonu G."/>
            <person name="Parker D."/>
            <person name="Richards S."/>
            <person name="Ruiz S.J."/>
            <person name="Santibanez J."/>
            <person name="Savard J."/>
            <person name="Scherer S.E."/>
            <person name="Schneider B."/>
            <person name="Sodergren E."/>
            <person name="Tautz D."/>
            <person name="Vattahil S."/>
            <person name="Villasana D."/>
            <person name="White C.S."/>
            <person name="Wright R."/>
            <person name="Park Y."/>
            <person name="Beeman R.W."/>
            <person name="Lord J."/>
            <person name="Oppert B."/>
            <person name="Lorenzen M."/>
            <person name="Brown S."/>
            <person name="Wang L."/>
            <person name="Savard J."/>
            <person name="Tautz D."/>
            <person name="Richards S."/>
            <person name="Weinstock G."/>
            <person name="Gibbs R.A."/>
            <person name="Liu Y."/>
            <person name="Worley K."/>
            <person name="Weinstock G."/>
            <person name="Elsik C.G."/>
            <person name="Reese J.T."/>
            <person name="Elhaik E."/>
            <person name="Landan G."/>
            <person name="Graur D."/>
            <person name="Arensburger P."/>
            <person name="Atkinson P."/>
            <person name="Beeman R.W."/>
            <person name="Beidler J."/>
            <person name="Brown S.J."/>
            <person name="Demuth J.P."/>
            <person name="Drury D.W."/>
            <person name="Du Y.Z."/>
            <person name="Fujiwara H."/>
            <person name="Lorenzen M."/>
            <person name="Maselli V."/>
            <person name="Osanai M."/>
            <person name="Park Y."/>
            <person name="Robertson H.M."/>
            <person name="Tu Z."/>
            <person name="Wang J.J."/>
            <person name="Wang S."/>
            <person name="Richards S."/>
            <person name="Song H."/>
            <person name="Zhang L."/>
            <person name="Sodergren E."/>
            <person name="Werner D."/>
            <person name="Stanke M."/>
            <person name="Morgenstern B."/>
            <person name="Solovyev V."/>
            <person name="Kosarev P."/>
            <person name="Brown G."/>
            <person name="Chen H.C."/>
            <person name="Ermolaeva O."/>
            <person name="Hlavina W."/>
            <person name="Kapustin Y."/>
            <person name="Kiryutin B."/>
            <person name="Kitts P."/>
            <person name="Maglott D."/>
            <person name="Pruitt K."/>
            <person name="Sapojnikov V."/>
            <person name="Souvorov A."/>
            <person name="Mackey A.J."/>
            <person name="Waterhouse R.M."/>
            <person name="Wyder S."/>
            <person name="Zdobnov E.M."/>
            <person name="Zdobnov E.M."/>
            <person name="Wyder S."/>
            <person name="Kriventseva E.V."/>
            <person name="Kadowaki T."/>
            <person name="Bork P."/>
            <person name="Aranda M."/>
            <person name="Bao R."/>
            <person name="Beermann A."/>
            <person name="Berns N."/>
            <person name="Bolognesi R."/>
            <person name="Bonneton F."/>
            <person name="Bopp D."/>
            <person name="Brown S.J."/>
            <person name="Bucher G."/>
            <person name="Butts T."/>
            <person name="Chaumot A."/>
            <person name="Denell R.E."/>
            <person name="Ferrier D.E."/>
            <person name="Friedrich M."/>
            <person name="Gordon C.M."/>
            <person name="Jindra M."/>
            <person name="Klingler M."/>
            <person name="Lan Q."/>
            <person name="Lattorff H.M."/>
            <person name="Laudet V."/>
            <person name="von Levetsow C."/>
            <person name="Liu Z."/>
            <person name="Lutz R."/>
            <person name="Lynch J.A."/>
            <person name="da Fonseca R.N."/>
            <person name="Posnien N."/>
            <person name="Reuter R."/>
            <person name="Roth S."/>
            <person name="Savard J."/>
            <person name="Schinko J.B."/>
            <person name="Schmitt C."/>
            <person name="Schoppmeier M."/>
            <person name="Schroder R."/>
            <person name="Shippy T.D."/>
            <person name="Simonnet F."/>
            <person name="Marques-Souza H."/>
            <person name="Tautz D."/>
            <person name="Tomoyasu Y."/>
            <person name="Trauner J."/>
            <person name="Van der Zee M."/>
            <person name="Vervoort M."/>
            <person name="Wittkopp N."/>
            <person name="Wimmer E.A."/>
            <person name="Yang X."/>
            <person name="Jones A.K."/>
            <person name="Sattelle D.B."/>
            <person name="Ebert P.R."/>
            <person name="Nelson D."/>
            <person name="Scott J.G."/>
            <person name="Beeman R.W."/>
            <person name="Muthukrishnan S."/>
            <person name="Kramer K.J."/>
            <person name="Arakane Y."/>
            <person name="Beeman R.W."/>
            <person name="Zhu Q."/>
            <person name="Hogenkamp D."/>
            <person name="Dixit R."/>
            <person name="Oppert B."/>
            <person name="Jiang H."/>
            <person name="Zou Z."/>
            <person name="Marshall J."/>
            <person name="Elpidina E."/>
            <person name="Vinokurov K."/>
            <person name="Oppert C."/>
            <person name="Zou Z."/>
            <person name="Evans J."/>
            <person name="Lu Z."/>
            <person name="Zhao P."/>
            <person name="Sumathipala N."/>
            <person name="Altincicek B."/>
            <person name="Vilcinskas A."/>
            <person name="Williams M."/>
            <person name="Hultmark D."/>
            <person name="Hetru C."/>
            <person name="Jiang H."/>
            <person name="Grimmelikhuijzen C.J."/>
            <person name="Hauser F."/>
            <person name="Cazzamali G."/>
            <person name="Williamson M."/>
            <person name="Park Y."/>
            <person name="Li B."/>
            <person name="Tanaka Y."/>
            <person name="Predel R."/>
            <person name="Neupert S."/>
            <person name="Schachtner J."/>
            <person name="Verleyen P."/>
            <person name="Raible F."/>
            <person name="Bork P."/>
            <person name="Friedrich M."/>
            <person name="Walden K.K."/>
            <person name="Robertson H.M."/>
            <person name="Angeli S."/>
            <person name="Foret S."/>
            <person name="Bucher G."/>
            <person name="Schuetz S."/>
            <person name="Maleszka R."/>
            <person name="Wimmer E.A."/>
            <person name="Beeman R.W."/>
            <person name="Lorenzen M."/>
            <person name="Tomoyasu Y."/>
            <person name="Miller S.C."/>
            <person name="Grossmann D."/>
            <person name="Bucher G."/>
        </authorList>
    </citation>
    <scope>NUCLEOTIDE SEQUENCE [LARGE SCALE GENOMIC DNA]</scope>
    <source>
        <strain evidence="1 2">Georgia GA2</strain>
    </source>
</reference>
<dbReference type="HOGENOM" id="CLU_853474_0_0_1"/>
<dbReference type="InParanoid" id="D6X358"/>
<sequence>MWEESSSGFGDESPILFKSAKRLRHVPDCPVSLEEIHKKLLLHLRKSQTMSQSELRSFLKQTKGMDPPDCKGKWLLAKIRDLLNYSLKKRDFPKSVLSESFTEAPKFSKGAGDVSFQMPPSLLSNNDFMTPEKCNVKMEVDFSQDLFSCSDNFESLHGFSQENYNIFKRVIEEEKVFKLPSVVSKIEDVLQVHDYCSSLLTQTITDSGQALEAQMEDMGEDGANIFDNLTISNEELTEDLEAELEKTTTWVSEIIHNLKNLRVDEISNEENAQVLNESSSSALSSKITPYYSEENFKIVREACCTFKETLENRPNKAILKELLNNL</sequence>
<keyword evidence="2" id="KW-1185">Reference proteome</keyword>